<protein>
    <submittedName>
        <fullName evidence="1">Uncharacterized protein</fullName>
    </submittedName>
</protein>
<dbReference type="EMBL" id="MU152177">
    <property type="protein sequence ID" value="KAF9440918.1"/>
    <property type="molecule type" value="Genomic_DNA"/>
</dbReference>
<proteinExistence type="predicted"/>
<sequence length="123" mass="13077">MKTLQIFSFVSPPMINLEITALIATFHPGDIFLKLFSGQFSSSGAPGSHLNSLKAPAIPAPCPNDDLHSLVSEVESHINTLELYKQLPPRKFAIGGDGTVILKAFTLPTLLPSNGSGTSVFEA</sequence>
<gene>
    <name evidence="1" type="ORF">P691DRAFT_767036</name>
</gene>
<evidence type="ECO:0000313" key="1">
    <source>
        <dbReference type="EMBL" id="KAF9440918.1"/>
    </source>
</evidence>
<accession>A0A9P6BWV7</accession>
<reference evidence="1" key="1">
    <citation type="submission" date="2020-11" db="EMBL/GenBank/DDBJ databases">
        <authorList>
            <consortium name="DOE Joint Genome Institute"/>
            <person name="Ahrendt S."/>
            <person name="Riley R."/>
            <person name="Andreopoulos W."/>
            <person name="Labutti K."/>
            <person name="Pangilinan J."/>
            <person name="Ruiz-Duenas F.J."/>
            <person name="Barrasa J.M."/>
            <person name="Sanchez-Garcia M."/>
            <person name="Camarero S."/>
            <person name="Miyauchi S."/>
            <person name="Serrano A."/>
            <person name="Linde D."/>
            <person name="Babiker R."/>
            <person name="Drula E."/>
            <person name="Ayuso-Fernandez I."/>
            <person name="Pacheco R."/>
            <person name="Padilla G."/>
            <person name="Ferreira P."/>
            <person name="Barriuso J."/>
            <person name="Kellner H."/>
            <person name="Castanera R."/>
            <person name="Alfaro M."/>
            <person name="Ramirez L."/>
            <person name="Pisabarro A.G."/>
            <person name="Kuo A."/>
            <person name="Tritt A."/>
            <person name="Lipzen A."/>
            <person name="He G."/>
            <person name="Yan M."/>
            <person name="Ng V."/>
            <person name="Cullen D."/>
            <person name="Martin F."/>
            <person name="Rosso M.-N."/>
            <person name="Henrissat B."/>
            <person name="Hibbett D."/>
            <person name="Martinez A.T."/>
            <person name="Grigoriev I.V."/>
        </authorList>
    </citation>
    <scope>NUCLEOTIDE SEQUENCE</scope>
    <source>
        <strain evidence="1">MF-IS2</strain>
    </source>
</reference>
<name>A0A9P6BWV7_9AGAR</name>
<organism evidence="1 2">
    <name type="scientific">Macrolepiota fuliginosa MF-IS2</name>
    <dbReference type="NCBI Taxonomy" id="1400762"/>
    <lineage>
        <taxon>Eukaryota</taxon>
        <taxon>Fungi</taxon>
        <taxon>Dikarya</taxon>
        <taxon>Basidiomycota</taxon>
        <taxon>Agaricomycotina</taxon>
        <taxon>Agaricomycetes</taxon>
        <taxon>Agaricomycetidae</taxon>
        <taxon>Agaricales</taxon>
        <taxon>Agaricineae</taxon>
        <taxon>Agaricaceae</taxon>
        <taxon>Macrolepiota</taxon>
    </lineage>
</organism>
<dbReference type="AlphaFoldDB" id="A0A9P6BWV7"/>
<dbReference type="Proteomes" id="UP000807342">
    <property type="component" value="Unassembled WGS sequence"/>
</dbReference>
<comment type="caution">
    <text evidence="1">The sequence shown here is derived from an EMBL/GenBank/DDBJ whole genome shotgun (WGS) entry which is preliminary data.</text>
</comment>
<keyword evidence="2" id="KW-1185">Reference proteome</keyword>
<evidence type="ECO:0000313" key="2">
    <source>
        <dbReference type="Proteomes" id="UP000807342"/>
    </source>
</evidence>